<dbReference type="InterPro" id="IPR015300">
    <property type="entry name" value="DNA-bd_pseudobarrel_sf"/>
</dbReference>
<dbReference type="GO" id="GO:0003677">
    <property type="term" value="F:DNA binding"/>
    <property type="evidence" value="ECO:0007669"/>
    <property type="project" value="UniProtKB-KW"/>
</dbReference>
<dbReference type="EMBL" id="MN863578">
    <property type="protein sequence ID" value="QNI23776.1"/>
    <property type="molecule type" value="mRNA"/>
</dbReference>
<dbReference type="GO" id="GO:0005634">
    <property type="term" value="C:nucleus"/>
    <property type="evidence" value="ECO:0007669"/>
    <property type="project" value="UniProtKB-SubCell"/>
</dbReference>
<dbReference type="PANTHER" id="PTHR31140:SF139">
    <property type="entry name" value="B3 DOMAIN-CONTAINING PROTEIN OS02G0455900-RELATED"/>
    <property type="match status" value="1"/>
</dbReference>
<evidence type="ECO:0000259" key="6">
    <source>
        <dbReference type="PROSITE" id="PS50863"/>
    </source>
</evidence>
<dbReference type="SMART" id="SM01019">
    <property type="entry name" value="B3"/>
    <property type="match status" value="1"/>
</dbReference>
<protein>
    <submittedName>
        <fullName evidence="7">AP2/ERF transcription factor</fullName>
    </submittedName>
</protein>
<dbReference type="AlphaFoldDB" id="A0A7G8AUA7"/>
<name>A0A7G8AUA7_CAMAC</name>
<evidence type="ECO:0000313" key="7">
    <source>
        <dbReference type="EMBL" id="QNI23776.1"/>
    </source>
</evidence>
<feature type="domain" description="TF-B3" evidence="6">
    <location>
        <begin position="53"/>
        <end position="154"/>
    </location>
</feature>
<keyword evidence="5" id="KW-0539">Nucleus</keyword>
<keyword evidence="3" id="KW-0238">DNA-binding</keyword>
<dbReference type="Gene3D" id="2.40.330.10">
    <property type="entry name" value="DNA-binding pseudobarrel domain"/>
    <property type="match status" value="1"/>
</dbReference>
<evidence type="ECO:0000256" key="3">
    <source>
        <dbReference type="ARBA" id="ARBA00023125"/>
    </source>
</evidence>
<dbReference type="PROSITE" id="PS50863">
    <property type="entry name" value="B3"/>
    <property type="match status" value="1"/>
</dbReference>
<reference evidence="7" key="1">
    <citation type="submission" date="2019-12" db="EMBL/GenBank/DDBJ databases">
        <authorList>
            <person name="Hu Y."/>
        </authorList>
    </citation>
    <scope>NUCLEOTIDE SEQUENCE</scope>
    <source>
        <strain evidence="7">Cac041</strain>
    </source>
</reference>
<proteinExistence type="evidence at transcript level"/>
<dbReference type="GO" id="GO:0003700">
    <property type="term" value="F:DNA-binding transcription factor activity"/>
    <property type="evidence" value="ECO:0007669"/>
    <property type="project" value="InterPro"/>
</dbReference>
<reference evidence="7" key="2">
    <citation type="journal article" date="2020" name="Chin J Nat Med">
        <title>Genome-wide identification and analysis of AP2/ERF transcription factors related to camptothecin biosynthesis in Camptotheca acuminata.</title>
        <authorList>
            <person name="Hu Y.T."/>
            <person name="Xu Z.C."/>
            <person name="Tian Y."/>
            <person name="Gao R.R."/>
            <person name="Ji A.J."/>
            <person name="Pu X.D."/>
            <person name="Wang Y."/>
            <person name="Liu X."/>
            <person name="Song J.Y."/>
        </authorList>
    </citation>
    <scope>NUCLEOTIDE SEQUENCE</scope>
    <source>
        <strain evidence="7">Cac041</strain>
    </source>
</reference>
<evidence type="ECO:0000256" key="2">
    <source>
        <dbReference type="ARBA" id="ARBA00023015"/>
    </source>
</evidence>
<evidence type="ECO:0000256" key="5">
    <source>
        <dbReference type="ARBA" id="ARBA00023242"/>
    </source>
</evidence>
<dbReference type="CDD" id="cd10017">
    <property type="entry name" value="B3_DNA"/>
    <property type="match status" value="1"/>
</dbReference>
<keyword evidence="4" id="KW-0804">Transcription</keyword>
<dbReference type="InterPro" id="IPR003340">
    <property type="entry name" value="B3_DNA-bd"/>
</dbReference>
<comment type="subcellular location">
    <subcellularLocation>
        <location evidence="1">Nucleus</location>
    </subcellularLocation>
</comment>
<dbReference type="SUPFAM" id="SSF101936">
    <property type="entry name" value="DNA-binding pseudobarrel domain"/>
    <property type="match status" value="1"/>
</dbReference>
<organism evidence="7">
    <name type="scientific">Camptotheca acuminata</name>
    <name type="common">Happy tree</name>
    <dbReference type="NCBI Taxonomy" id="16922"/>
    <lineage>
        <taxon>Eukaryota</taxon>
        <taxon>Viridiplantae</taxon>
        <taxon>Streptophyta</taxon>
        <taxon>Embryophyta</taxon>
        <taxon>Tracheophyta</taxon>
        <taxon>Spermatophyta</taxon>
        <taxon>Magnoliopsida</taxon>
        <taxon>eudicotyledons</taxon>
        <taxon>Gunneridae</taxon>
        <taxon>Pentapetalae</taxon>
        <taxon>asterids</taxon>
        <taxon>Cornales</taxon>
        <taxon>Nyssaceae</taxon>
        <taxon>Camptotheca</taxon>
    </lineage>
</organism>
<sequence>MWSRVWDGRTQLGDDMLWRLRPESYCEELEQCKHKMNYHCNGCNCSGMGREKLFSKVVTQSDIKQCRLAIPKQQIKKHFPLRVARKGALFLTVDDSGKVWKFRYSFWKSTQNWVFTGGWNRFVKEKGLNVGDIVSFLCSTDPNNKLYYIHWKPQTKFNTVPKPESQVVKLFGVDISTTNMN</sequence>
<evidence type="ECO:0000256" key="4">
    <source>
        <dbReference type="ARBA" id="ARBA00023163"/>
    </source>
</evidence>
<keyword evidence="2" id="KW-0805">Transcription regulation</keyword>
<evidence type="ECO:0000256" key="1">
    <source>
        <dbReference type="ARBA" id="ARBA00004123"/>
    </source>
</evidence>
<dbReference type="InterPro" id="IPR044800">
    <property type="entry name" value="LEC2-like"/>
</dbReference>
<dbReference type="PANTHER" id="PTHR31140">
    <property type="entry name" value="B3 DOMAIN-CONTAINING TRANSCRIPTION FACTOR ABI3"/>
    <property type="match status" value="1"/>
</dbReference>
<dbReference type="Pfam" id="PF02362">
    <property type="entry name" value="B3"/>
    <property type="match status" value="1"/>
</dbReference>
<accession>A0A7G8AUA7</accession>